<organism evidence="1 2">
    <name type="scientific">Caballeronia udeis</name>
    <dbReference type="NCBI Taxonomy" id="1232866"/>
    <lineage>
        <taxon>Bacteria</taxon>
        <taxon>Pseudomonadati</taxon>
        <taxon>Pseudomonadota</taxon>
        <taxon>Betaproteobacteria</taxon>
        <taxon>Burkholderiales</taxon>
        <taxon>Burkholderiaceae</taxon>
        <taxon>Caballeronia</taxon>
    </lineage>
</organism>
<protein>
    <submittedName>
        <fullName evidence="1">Lipopolysaccharide biosynthesis protein-like protein</fullName>
    </submittedName>
</protein>
<accession>A0A158GL53</accession>
<dbReference type="Proteomes" id="UP000054683">
    <property type="component" value="Unassembled WGS sequence"/>
</dbReference>
<dbReference type="Gene3D" id="3.20.20.80">
    <property type="entry name" value="Glycosidases"/>
    <property type="match status" value="1"/>
</dbReference>
<evidence type="ECO:0000313" key="1">
    <source>
        <dbReference type="EMBL" id="SAL32762.1"/>
    </source>
</evidence>
<dbReference type="PANTHER" id="PTHR41244:SF1">
    <property type="entry name" value="GLYCOSYLTRANSFERASE"/>
    <property type="match status" value="1"/>
</dbReference>
<proteinExistence type="predicted"/>
<gene>
    <name evidence="1" type="ORF">AWB69_02870</name>
</gene>
<dbReference type="InterPro" id="IPR032719">
    <property type="entry name" value="WbsX"/>
</dbReference>
<dbReference type="AlphaFoldDB" id="A0A158GL53"/>
<dbReference type="Pfam" id="PF14307">
    <property type="entry name" value="Glyco_tran_WbsX"/>
    <property type="match status" value="1"/>
</dbReference>
<name>A0A158GL53_9BURK</name>
<dbReference type="EMBL" id="FCOK02000016">
    <property type="protein sequence ID" value="SAL32762.1"/>
    <property type="molecule type" value="Genomic_DNA"/>
</dbReference>
<sequence>MKESARAYVLAWMATLLVISAFAGEAPTKAYSVGVYYFPGWKFAPPFAKSPPWDAIRQYGGRKPLLGFYDDSRIDIATQHIRWMHDYGIDFVVYDWYWINDGGAVLTQAIDAYLASPARSAVKFSILWANHTDTPSSLAQFDAIVDYWIRHYFLQESYYRIDGLPVVFIFAPEDLDRKASSFGMNVAQLFERARKEAAAAGIPGIYFVATSQAVAEPVEHGLPAAGYSAISAYNYHMGLSGNYSPDMPQSHSYSELSNGYRQSWTWILTHSRLPYFVPVTSGWDKRPWGGSPDKLHDLSFSVPHEFEEHLKQARSILDQYPDKTHRTVVICCWNEFGEGSFIEPTEKWRFDYLQQVKDVFGSPVQ</sequence>
<evidence type="ECO:0000313" key="2">
    <source>
        <dbReference type="Proteomes" id="UP000054683"/>
    </source>
</evidence>
<dbReference type="PANTHER" id="PTHR41244">
    <property type="entry name" value="RHAMNAN SYNTHESIS F"/>
    <property type="match status" value="1"/>
</dbReference>
<dbReference type="RefSeq" id="WP_197500230.1">
    <property type="nucleotide sequence ID" value="NZ_FCOK02000016.1"/>
</dbReference>
<reference evidence="1 2" key="1">
    <citation type="submission" date="2016-01" db="EMBL/GenBank/DDBJ databases">
        <authorList>
            <person name="Oliw E.H."/>
        </authorList>
    </citation>
    <scope>NUCLEOTIDE SEQUENCE [LARGE SCALE GENOMIC DNA]</scope>
    <source>
        <strain evidence="1">LMG 27134</strain>
    </source>
</reference>